<evidence type="ECO:0000256" key="1">
    <source>
        <dbReference type="ARBA" id="ARBA00023125"/>
    </source>
</evidence>
<feature type="domain" description="HTH cro/C1-type" evidence="2">
    <location>
        <begin position="58"/>
        <end position="105"/>
    </location>
</feature>
<dbReference type="Gene3D" id="1.10.260.40">
    <property type="entry name" value="lambda repressor-like DNA-binding domains"/>
    <property type="match status" value="2"/>
</dbReference>
<keyword evidence="1" id="KW-0238">DNA-binding</keyword>
<evidence type="ECO:0000259" key="2">
    <source>
        <dbReference type="PROSITE" id="PS50943"/>
    </source>
</evidence>
<dbReference type="EMBL" id="QXXA01000016">
    <property type="protein sequence ID" value="NBI07845.1"/>
    <property type="molecule type" value="Genomic_DNA"/>
</dbReference>
<dbReference type="Pfam" id="PF01381">
    <property type="entry name" value="HTH_3"/>
    <property type="match status" value="1"/>
</dbReference>
<sequence>MTQKDLASKCKLSSDTICNIESERIKNPSIKTINKISTMLCTTNKYLLNLNNCNYNKIKKFRLEKGYTQRELASLLGIHQSTLTDYESGKIKTNKNILNNLCNIL</sequence>
<organism evidence="3 4">
    <name type="scientific">Senegalia massiliensis</name>
    <dbReference type="NCBI Taxonomy" id="1720316"/>
    <lineage>
        <taxon>Bacteria</taxon>
        <taxon>Bacillati</taxon>
        <taxon>Bacillota</taxon>
        <taxon>Clostridia</taxon>
        <taxon>Eubacteriales</taxon>
        <taxon>Clostridiaceae</taxon>
        <taxon>Senegalia</taxon>
    </lineage>
</organism>
<name>A0A845QZD9_9CLOT</name>
<dbReference type="SMART" id="SM00530">
    <property type="entry name" value="HTH_XRE"/>
    <property type="match status" value="1"/>
</dbReference>
<accession>A0A845QZD9</accession>
<dbReference type="PROSITE" id="PS50943">
    <property type="entry name" value="HTH_CROC1"/>
    <property type="match status" value="2"/>
</dbReference>
<feature type="domain" description="HTH cro/C1-type" evidence="2">
    <location>
        <begin position="1"/>
        <end position="47"/>
    </location>
</feature>
<dbReference type="GO" id="GO:0003677">
    <property type="term" value="F:DNA binding"/>
    <property type="evidence" value="ECO:0007669"/>
    <property type="project" value="UniProtKB-KW"/>
</dbReference>
<dbReference type="InterPro" id="IPR001387">
    <property type="entry name" value="Cro/C1-type_HTH"/>
</dbReference>
<dbReference type="InterPro" id="IPR010982">
    <property type="entry name" value="Lambda_DNA-bd_dom_sf"/>
</dbReference>
<dbReference type="SUPFAM" id="SSF47413">
    <property type="entry name" value="lambda repressor-like DNA-binding domains"/>
    <property type="match status" value="2"/>
</dbReference>
<reference evidence="3 4" key="1">
    <citation type="submission" date="2018-08" db="EMBL/GenBank/DDBJ databases">
        <title>Murine metabolic-syndrome-specific gut microbial biobank.</title>
        <authorList>
            <person name="Liu C."/>
        </authorList>
    </citation>
    <scope>NUCLEOTIDE SEQUENCE [LARGE SCALE GENOMIC DNA]</scope>
    <source>
        <strain evidence="3 4">583</strain>
    </source>
</reference>
<dbReference type="Proteomes" id="UP000467132">
    <property type="component" value="Unassembled WGS sequence"/>
</dbReference>
<evidence type="ECO:0000313" key="3">
    <source>
        <dbReference type="EMBL" id="NBI07845.1"/>
    </source>
</evidence>
<evidence type="ECO:0000313" key="4">
    <source>
        <dbReference type="Proteomes" id="UP000467132"/>
    </source>
</evidence>
<dbReference type="PANTHER" id="PTHR46558:SF4">
    <property type="entry name" value="DNA-BIDING PHAGE PROTEIN"/>
    <property type="match status" value="1"/>
</dbReference>
<dbReference type="OrthoDB" id="9785138at2"/>
<proteinExistence type="predicted"/>
<protein>
    <submittedName>
        <fullName evidence="3">Helix-turn-helix domain-containing protein</fullName>
    </submittedName>
</protein>
<dbReference type="CDD" id="cd00093">
    <property type="entry name" value="HTH_XRE"/>
    <property type="match status" value="2"/>
</dbReference>
<dbReference type="PANTHER" id="PTHR46558">
    <property type="entry name" value="TRACRIPTIONAL REGULATORY PROTEIN-RELATED-RELATED"/>
    <property type="match status" value="1"/>
</dbReference>
<comment type="caution">
    <text evidence="3">The sequence shown here is derived from an EMBL/GenBank/DDBJ whole genome shotgun (WGS) entry which is preliminary data.</text>
</comment>
<gene>
    <name evidence="3" type="ORF">D3Z33_13370</name>
</gene>
<dbReference type="AlphaFoldDB" id="A0A845QZD9"/>
<keyword evidence="4" id="KW-1185">Reference proteome</keyword>